<comment type="caution">
    <text evidence="1">The sequence shown here is derived from an EMBL/GenBank/DDBJ whole genome shotgun (WGS) entry which is preliminary data.</text>
</comment>
<proteinExistence type="predicted"/>
<dbReference type="InterPro" id="IPR011990">
    <property type="entry name" value="TPR-like_helical_dom_sf"/>
</dbReference>
<dbReference type="Pfam" id="PF06041">
    <property type="entry name" value="DUF924"/>
    <property type="match status" value="1"/>
</dbReference>
<dbReference type="SUPFAM" id="SSF48452">
    <property type="entry name" value="TPR-like"/>
    <property type="match status" value="1"/>
</dbReference>
<dbReference type="Proteomes" id="UP000559256">
    <property type="component" value="Unassembled WGS sequence"/>
</dbReference>
<reference evidence="1 2" key="1">
    <citation type="journal article" date="2020" name="ISME J.">
        <title>Uncovering the hidden diversity of litter-decomposition mechanisms in mushroom-forming fungi.</title>
        <authorList>
            <person name="Floudas D."/>
            <person name="Bentzer J."/>
            <person name="Ahren D."/>
            <person name="Johansson T."/>
            <person name="Persson P."/>
            <person name="Tunlid A."/>
        </authorList>
    </citation>
    <scope>NUCLEOTIDE SEQUENCE [LARGE SCALE GENOMIC DNA]</scope>
    <source>
        <strain evidence="1 2">CBS 291.85</strain>
    </source>
</reference>
<dbReference type="EMBL" id="JAACJM010000073">
    <property type="protein sequence ID" value="KAF5350761.1"/>
    <property type="molecule type" value="Genomic_DNA"/>
</dbReference>
<organism evidence="1 2">
    <name type="scientific">Tetrapyrgos nigripes</name>
    <dbReference type="NCBI Taxonomy" id="182062"/>
    <lineage>
        <taxon>Eukaryota</taxon>
        <taxon>Fungi</taxon>
        <taxon>Dikarya</taxon>
        <taxon>Basidiomycota</taxon>
        <taxon>Agaricomycotina</taxon>
        <taxon>Agaricomycetes</taxon>
        <taxon>Agaricomycetidae</taxon>
        <taxon>Agaricales</taxon>
        <taxon>Marasmiineae</taxon>
        <taxon>Marasmiaceae</taxon>
        <taxon>Tetrapyrgos</taxon>
    </lineage>
</organism>
<name>A0A8H5D128_9AGAR</name>
<accession>A0A8H5D128</accession>
<dbReference type="InterPro" id="IPR010323">
    <property type="entry name" value="DUF924"/>
</dbReference>
<keyword evidence="2" id="KW-1185">Reference proteome</keyword>
<dbReference type="OrthoDB" id="414698at2759"/>
<evidence type="ECO:0000313" key="1">
    <source>
        <dbReference type="EMBL" id="KAF5350761.1"/>
    </source>
</evidence>
<dbReference type="AlphaFoldDB" id="A0A8H5D128"/>
<sequence length="403" mass="46943">MAILMGLPRHSHNLENLTASFLVDREDLLSQLVRPTQRLSQQGEDLRCRCRTKKLVFYRVRFSILLGRTSTKKNHRRYPVLTLFIAVMSSHSTNAPKPDLSKILTPALYTDIYKLAFPWTHKPDGSLDIKWIADFLFRGVPNPSREIYDKLHHQVLKPISVYCPLVPQDIVSGSYLPSPTDPLYPERVFALLSILDQAPRRLYSARGLNSRYTFGYFDQISHELVKTLISKNAFPDTTEALTKLGYSFEDALIRRSWIYTPLVHSEDFADHELMEGKTEAIRKEVEVYSGRTDPYRATKDKDAQDPTVFRKLIFAGPPESNDFADFMFWLFRVYDVHATIIRRYGQYPYRNVALGRMSTEDEKRFLEETDWFGQPMLTEEEVKKIRKQKEEGVWEPLHDGRPE</sequence>
<dbReference type="Gene3D" id="1.25.40.10">
    <property type="entry name" value="Tetratricopeptide repeat domain"/>
    <property type="match status" value="1"/>
</dbReference>
<evidence type="ECO:0000313" key="2">
    <source>
        <dbReference type="Proteomes" id="UP000559256"/>
    </source>
</evidence>
<gene>
    <name evidence="1" type="ORF">D9758_010366</name>
</gene>
<protein>
    <submittedName>
        <fullName evidence="1">Uncharacterized protein</fullName>
    </submittedName>
</protein>